<dbReference type="NCBIfam" id="NF047842">
    <property type="entry name" value="station_TF_SrsR"/>
    <property type="match status" value="1"/>
</dbReference>
<dbReference type="AlphaFoldDB" id="A0A0F6TZP3"/>
<dbReference type="PANTHER" id="PTHR30579:SF0">
    <property type="entry name" value="HTH-TYPE TRANSCRIPTIONAL ACTIVATOR ALLS"/>
    <property type="match status" value="1"/>
</dbReference>
<sequence length="298" mass="34420">MDIFISKKMRNFILLAQTNNIARAAEKIHMTASPFGKSISALEDQIGYTLFTRKDNSISLNKAGQELYQKLFPIYQSLSAIDNEIHHSVRGSRNIVIGVDNTYPTIIFDQLISLGDKYDGVTVKSVEFSENEVIDNLFSRQLDFIISPQYVSARVQELDNLTISELKPLRLGFLVSRRYEDKQPQDLLRELPWLQMRFQNRANFEAILEAHMRPCGINPTIIYRPYSFMAKISAVEHGQFLTVIPHFAWRLVNPATLKYFDAPGRPMYMQEYLYSLKNHRYTATILQQIAEDRGTEVN</sequence>
<dbReference type="Gene3D" id="1.10.10.10">
    <property type="entry name" value="Winged helix-like DNA-binding domain superfamily/Winged helix DNA-binding domain"/>
    <property type="match status" value="1"/>
</dbReference>
<dbReference type="PATRIC" id="fig|1261127.3.peg.700"/>
<dbReference type="Pfam" id="PF03466">
    <property type="entry name" value="LysR_substrate"/>
    <property type="match status" value="1"/>
</dbReference>
<dbReference type="CDD" id="cd05466">
    <property type="entry name" value="PBP2_LTTR_substrate"/>
    <property type="match status" value="1"/>
</dbReference>
<proteinExistence type="inferred from homology"/>
<dbReference type="HOGENOM" id="CLU_081242_0_0_6"/>
<dbReference type="SUPFAM" id="SSF53850">
    <property type="entry name" value="Periplasmic binding protein-like II"/>
    <property type="match status" value="1"/>
</dbReference>
<comment type="similarity">
    <text evidence="1">Belongs to the LysR transcriptional regulatory family.</text>
</comment>
<dbReference type="Gene3D" id="3.40.190.290">
    <property type="match status" value="1"/>
</dbReference>
<accession>A0A0F6TZP3</accession>
<evidence type="ECO:0000256" key="2">
    <source>
        <dbReference type="ARBA" id="ARBA00023015"/>
    </source>
</evidence>
<protein>
    <submittedName>
        <fullName evidence="6">LysR family transcriptional regulator</fullName>
    </submittedName>
</protein>
<evidence type="ECO:0000256" key="4">
    <source>
        <dbReference type="ARBA" id="ARBA00023163"/>
    </source>
</evidence>
<dbReference type="GO" id="GO:0003677">
    <property type="term" value="F:DNA binding"/>
    <property type="evidence" value="ECO:0007669"/>
    <property type="project" value="UniProtKB-KW"/>
</dbReference>
<dbReference type="KEGG" id="cama:F384_03445"/>
<dbReference type="InterPro" id="IPR036390">
    <property type="entry name" value="WH_DNA-bd_sf"/>
</dbReference>
<name>A0A0F6TZP3_CITAM</name>
<dbReference type="OrthoDB" id="464481at2"/>
<keyword evidence="4" id="KW-0804">Transcription</keyword>
<evidence type="ECO:0000313" key="6">
    <source>
        <dbReference type="EMBL" id="AKE61832.1"/>
    </source>
</evidence>
<evidence type="ECO:0000259" key="5">
    <source>
        <dbReference type="PROSITE" id="PS50931"/>
    </source>
</evidence>
<keyword evidence="2" id="KW-0805">Transcription regulation</keyword>
<evidence type="ECO:0000313" key="7">
    <source>
        <dbReference type="Proteomes" id="UP000034085"/>
    </source>
</evidence>
<keyword evidence="3" id="KW-0238">DNA-binding</keyword>
<dbReference type="PROSITE" id="PS50931">
    <property type="entry name" value="HTH_LYSR"/>
    <property type="match status" value="1"/>
</dbReference>
<feature type="domain" description="HTH lysR-type" evidence="5">
    <location>
        <begin position="1"/>
        <end position="61"/>
    </location>
</feature>
<dbReference type="InterPro" id="IPR050176">
    <property type="entry name" value="LTTR"/>
</dbReference>
<dbReference type="InterPro" id="IPR005119">
    <property type="entry name" value="LysR_subst-bd"/>
</dbReference>
<evidence type="ECO:0000256" key="1">
    <source>
        <dbReference type="ARBA" id="ARBA00009437"/>
    </source>
</evidence>
<dbReference type="EMBL" id="CP011132">
    <property type="protein sequence ID" value="AKE61832.1"/>
    <property type="molecule type" value="Genomic_DNA"/>
</dbReference>
<reference evidence="6 7" key="1">
    <citation type="journal article" date="2013" name="Appl. Microbiol. Biotechnol.">
        <title>Glycerol assimilation and production of 1,3-propanediol by Citrobacter amalonaticus Y19.</title>
        <authorList>
            <person name="Ainala S.K."/>
            <person name="Ashok S."/>
            <person name="Ko Y."/>
            <person name="Park S."/>
        </authorList>
    </citation>
    <scope>NUCLEOTIDE SEQUENCE [LARGE SCALE GENOMIC DNA]</scope>
    <source>
        <strain evidence="6 7">Y19</strain>
    </source>
</reference>
<dbReference type="InterPro" id="IPR036388">
    <property type="entry name" value="WH-like_DNA-bd_sf"/>
</dbReference>
<dbReference type="InterPro" id="IPR000847">
    <property type="entry name" value="LysR_HTH_N"/>
</dbReference>
<dbReference type="SUPFAM" id="SSF46785">
    <property type="entry name" value="Winged helix' DNA-binding domain"/>
    <property type="match status" value="1"/>
</dbReference>
<organism evidence="6 7">
    <name type="scientific">Citrobacter amalonaticus Y19</name>
    <dbReference type="NCBI Taxonomy" id="1261127"/>
    <lineage>
        <taxon>Bacteria</taxon>
        <taxon>Pseudomonadati</taxon>
        <taxon>Pseudomonadota</taxon>
        <taxon>Gammaproteobacteria</taxon>
        <taxon>Enterobacterales</taxon>
        <taxon>Enterobacteriaceae</taxon>
        <taxon>Citrobacter</taxon>
    </lineage>
</organism>
<gene>
    <name evidence="6" type="ORF">F384_03445</name>
</gene>
<dbReference type="RefSeq" id="WP_046497687.1">
    <property type="nucleotide sequence ID" value="NZ_CP011132.1"/>
</dbReference>
<dbReference type="Pfam" id="PF00126">
    <property type="entry name" value="HTH_1"/>
    <property type="match status" value="1"/>
</dbReference>
<dbReference type="Proteomes" id="UP000034085">
    <property type="component" value="Chromosome"/>
</dbReference>
<evidence type="ECO:0000256" key="3">
    <source>
        <dbReference type="ARBA" id="ARBA00023125"/>
    </source>
</evidence>
<dbReference type="GO" id="GO:0003700">
    <property type="term" value="F:DNA-binding transcription factor activity"/>
    <property type="evidence" value="ECO:0007669"/>
    <property type="project" value="InterPro"/>
</dbReference>
<dbReference type="PANTHER" id="PTHR30579">
    <property type="entry name" value="TRANSCRIPTIONAL REGULATOR"/>
    <property type="match status" value="1"/>
</dbReference>